<dbReference type="PANTHER" id="PTHR11955">
    <property type="entry name" value="FATTY ACID BINDING PROTEIN"/>
    <property type="match status" value="1"/>
</dbReference>
<dbReference type="STRING" id="46835.A0A504YDU1"/>
<dbReference type="CDD" id="cd00742">
    <property type="entry name" value="FABP"/>
    <property type="match status" value="2"/>
</dbReference>
<evidence type="ECO:0000313" key="3">
    <source>
        <dbReference type="Proteomes" id="UP000316759"/>
    </source>
</evidence>
<dbReference type="Gene3D" id="2.40.128.20">
    <property type="match status" value="2"/>
</dbReference>
<dbReference type="OrthoDB" id="412780at2759"/>
<comment type="caution">
    <text evidence="2">The sequence shown here is derived from an EMBL/GenBank/DDBJ whole genome shotgun (WGS) entry which is preliminary data.</text>
</comment>
<dbReference type="GO" id="GO:0008289">
    <property type="term" value="F:lipid binding"/>
    <property type="evidence" value="ECO:0007669"/>
    <property type="project" value="UniProtKB-KW"/>
</dbReference>
<evidence type="ECO:0000256" key="1">
    <source>
        <dbReference type="ARBA" id="ARBA00008390"/>
    </source>
</evidence>
<dbReference type="EMBL" id="SUNJ01010891">
    <property type="protein sequence ID" value="TPP59304.1"/>
    <property type="molecule type" value="Genomic_DNA"/>
</dbReference>
<reference evidence="2 3" key="1">
    <citation type="submission" date="2019-04" db="EMBL/GenBank/DDBJ databases">
        <title>Annotation for the trematode Fasciola gigantica.</title>
        <authorList>
            <person name="Choi Y.-J."/>
        </authorList>
    </citation>
    <scope>NUCLEOTIDE SEQUENCE [LARGE SCALE GENOMIC DNA]</scope>
    <source>
        <strain evidence="2">Uganda_cow_1</strain>
    </source>
</reference>
<dbReference type="PRINTS" id="PR00178">
    <property type="entry name" value="FATTYACIDBP"/>
</dbReference>
<accession>A0A504YDU1</accession>
<protein>
    <submittedName>
        <fullName evidence="2">Fatty acid-binding protein type VI</fullName>
    </submittedName>
</protein>
<gene>
    <name evidence="2" type="ORF">FGIG_05989</name>
</gene>
<sequence>MSEKTIVSTMSKLIGEWKCVECSNLEPVLIEVGTHQEIVDHFDARGRILIIDIRRNEVYLHDGVVSRQVGTTFVLGKEIQEMTADGRIVQSVITLDSDEQLTQIQRHGFNETRITRAVSGDELIMRMKAGDSVAVLKYIRVVEPALCEEMTSLIGEWEATGQENFSSILAEIGTPEQLQHEVQSMRVTVTLDIQSNELFCRQTFDDKTYENTFLLGKEVQELTPDGRIVLSTVTLESDIKLSHKQKHGFTETLIVRELLGDQMVTTIRIRDCTAKIYYKRIGDPRDTEKHFSYTVLHSDDEFEILSADTD</sequence>
<dbReference type="SUPFAM" id="SSF50814">
    <property type="entry name" value="Lipocalins"/>
    <property type="match status" value="2"/>
</dbReference>
<evidence type="ECO:0000313" key="2">
    <source>
        <dbReference type="EMBL" id="TPP59304.1"/>
    </source>
</evidence>
<comment type="similarity">
    <text evidence="1">Belongs to the calycin superfamily. Fatty-acid binding protein (FABP) family.</text>
</comment>
<dbReference type="InterPro" id="IPR012674">
    <property type="entry name" value="Calycin"/>
</dbReference>
<dbReference type="InterPro" id="IPR031259">
    <property type="entry name" value="ILBP"/>
</dbReference>
<organism evidence="2 3">
    <name type="scientific">Fasciola gigantica</name>
    <name type="common">Giant liver fluke</name>
    <dbReference type="NCBI Taxonomy" id="46835"/>
    <lineage>
        <taxon>Eukaryota</taxon>
        <taxon>Metazoa</taxon>
        <taxon>Spiralia</taxon>
        <taxon>Lophotrochozoa</taxon>
        <taxon>Platyhelminthes</taxon>
        <taxon>Trematoda</taxon>
        <taxon>Digenea</taxon>
        <taxon>Plagiorchiida</taxon>
        <taxon>Echinostomata</taxon>
        <taxon>Echinostomatoidea</taxon>
        <taxon>Fasciolidae</taxon>
        <taxon>Fasciola</taxon>
    </lineage>
</organism>
<name>A0A504YDU1_FASGI</name>
<dbReference type="InterPro" id="IPR000463">
    <property type="entry name" value="Fatty_acid-bd"/>
</dbReference>
<dbReference type="Proteomes" id="UP000316759">
    <property type="component" value="Unassembled WGS sequence"/>
</dbReference>
<keyword evidence="3" id="KW-1185">Reference proteome</keyword>
<proteinExistence type="inferred from homology"/>
<dbReference type="AlphaFoldDB" id="A0A504YDU1"/>